<proteinExistence type="predicted"/>
<dbReference type="SUPFAM" id="SSF68993">
    <property type="entry name" value="FAT domain of focal adhesion kinase"/>
    <property type="match status" value="1"/>
</dbReference>
<dbReference type="AlphaFoldDB" id="A0AAV4BG30"/>
<dbReference type="GO" id="GO:0004713">
    <property type="term" value="F:protein tyrosine kinase activity"/>
    <property type="evidence" value="ECO:0007669"/>
    <property type="project" value="InterPro"/>
</dbReference>
<evidence type="ECO:0000313" key="2">
    <source>
        <dbReference type="EMBL" id="GFO19039.1"/>
    </source>
</evidence>
<comment type="caution">
    <text evidence="2">The sequence shown here is derived from an EMBL/GenBank/DDBJ whole genome shotgun (WGS) entry which is preliminary data.</text>
</comment>
<dbReference type="GO" id="GO:0005925">
    <property type="term" value="C:focal adhesion"/>
    <property type="evidence" value="ECO:0007669"/>
    <property type="project" value="InterPro"/>
</dbReference>
<evidence type="ECO:0000313" key="3">
    <source>
        <dbReference type="Proteomes" id="UP000735302"/>
    </source>
</evidence>
<dbReference type="InterPro" id="IPR005189">
    <property type="entry name" value="Focal_adhesion_kin_target_dom"/>
</dbReference>
<gene>
    <name evidence="2" type="ORF">PoB_004554400</name>
</gene>
<dbReference type="Gene3D" id="1.20.120.330">
    <property type="entry name" value="Nucleotidyltransferases domain 2"/>
    <property type="match status" value="1"/>
</dbReference>
<keyword evidence="3" id="KW-1185">Reference proteome</keyword>
<organism evidence="2 3">
    <name type="scientific">Plakobranchus ocellatus</name>
    <dbReference type="NCBI Taxonomy" id="259542"/>
    <lineage>
        <taxon>Eukaryota</taxon>
        <taxon>Metazoa</taxon>
        <taxon>Spiralia</taxon>
        <taxon>Lophotrochozoa</taxon>
        <taxon>Mollusca</taxon>
        <taxon>Gastropoda</taxon>
        <taxon>Heterobranchia</taxon>
        <taxon>Euthyneura</taxon>
        <taxon>Panpulmonata</taxon>
        <taxon>Sacoglossa</taxon>
        <taxon>Placobranchoidea</taxon>
        <taxon>Plakobranchidae</taxon>
        <taxon>Plakobranchus</taxon>
    </lineage>
</organism>
<dbReference type="Pfam" id="PF03623">
    <property type="entry name" value="Focal_AT"/>
    <property type="match status" value="1"/>
</dbReference>
<keyword evidence="2" id="KW-0808">Transferase</keyword>
<keyword evidence="2" id="KW-0418">Kinase</keyword>
<dbReference type="PANTHER" id="PTHR46221">
    <property type="entry name" value="FERM AND PDZ DOMAIN-CONTAINING PROTEIN FAMILY MEMBER"/>
    <property type="match status" value="1"/>
</dbReference>
<dbReference type="PANTHER" id="PTHR46221:SF9">
    <property type="entry name" value="NON-SPECIFIC PROTEIN-TYROSINE KINASE"/>
    <property type="match status" value="1"/>
</dbReference>
<name>A0AAV4BG30_9GAST</name>
<evidence type="ECO:0000259" key="1">
    <source>
        <dbReference type="Pfam" id="PF03623"/>
    </source>
</evidence>
<feature type="domain" description="Focal AT" evidence="1">
    <location>
        <begin position="3"/>
        <end position="110"/>
    </location>
</feature>
<protein>
    <submittedName>
        <fullName evidence="2">Focal adhesion kinase 1-like</fullName>
    </submittedName>
</protein>
<dbReference type="GO" id="GO:0007172">
    <property type="term" value="P:signal complex assembly"/>
    <property type="evidence" value="ECO:0007669"/>
    <property type="project" value="InterPro"/>
</dbReference>
<sequence>MAMTKEAPLVSAESYLDMVKKIGSELRGLLAHVDELMPQLPADSHKPVEMAQKVLSTDMASLISAMRLAQHNSQTPLLADYRKSMLKSAHALAMDSKNLLDAVDTARVKAGAL</sequence>
<reference evidence="2 3" key="1">
    <citation type="journal article" date="2021" name="Elife">
        <title>Chloroplast acquisition without the gene transfer in kleptoplastic sea slugs, Plakobranchus ocellatus.</title>
        <authorList>
            <person name="Maeda T."/>
            <person name="Takahashi S."/>
            <person name="Yoshida T."/>
            <person name="Shimamura S."/>
            <person name="Takaki Y."/>
            <person name="Nagai Y."/>
            <person name="Toyoda A."/>
            <person name="Suzuki Y."/>
            <person name="Arimoto A."/>
            <person name="Ishii H."/>
            <person name="Satoh N."/>
            <person name="Nishiyama T."/>
            <person name="Hasebe M."/>
            <person name="Maruyama T."/>
            <person name="Minagawa J."/>
            <person name="Obokata J."/>
            <person name="Shigenobu S."/>
        </authorList>
    </citation>
    <scope>NUCLEOTIDE SEQUENCE [LARGE SCALE GENOMIC DNA]</scope>
</reference>
<dbReference type="EMBL" id="BLXT01004995">
    <property type="protein sequence ID" value="GFO19039.1"/>
    <property type="molecule type" value="Genomic_DNA"/>
</dbReference>
<accession>A0AAV4BG30</accession>
<dbReference type="InterPro" id="IPR036137">
    <property type="entry name" value="Focal_adhe_kin_target_dom_sf"/>
</dbReference>
<dbReference type="Proteomes" id="UP000735302">
    <property type="component" value="Unassembled WGS sequence"/>
</dbReference>